<evidence type="ECO:0000313" key="2">
    <source>
        <dbReference type="Proteomes" id="UP000694865"/>
    </source>
</evidence>
<proteinExistence type="predicted"/>
<name>A0ABM0MHL6_SACKO</name>
<dbReference type="Proteomes" id="UP000694865">
    <property type="component" value="Unplaced"/>
</dbReference>
<sequence>MAVMLSSSPRVVPLNYDPAFKVDVRLHDPLWEGAVTKSRVAIDVMVLCTRLEPLCQKELQESSKASESVRRKRKYSNTFDAQAMVIMNKMMECVQNLPNPAPSLQDFLEETALCVLFPRVASYVMSPHNFIFQSQQKTPMDDYFNHVATLNQSVALCNLLNTDVYNLHNHKYIAHQIALLYQSLNQMGNQKVLIDFKTNIETSFKKVKAGLDKKNPEDPPVLPDEQKQWYV</sequence>
<evidence type="ECO:0000313" key="3">
    <source>
        <dbReference type="RefSeq" id="XP_006819507.1"/>
    </source>
</evidence>
<reference evidence="3" key="1">
    <citation type="submission" date="2025-08" db="UniProtKB">
        <authorList>
            <consortium name="RefSeq"/>
        </authorList>
    </citation>
    <scope>IDENTIFICATION</scope>
    <source>
        <tissue evidence="3">Testes</tissue>
    </source>
</reference>
<gene>
    <name evidence="3" type="primary">LOC102805477</name>
</gene>
<evidence type="ECO:0000256" key="1">
    <source>
        <dbReference type="SAM" id="MobiDB-lite"/>
    </source>
</evidence>
<dbReference type="GeneID" id="102805477"/>
<organism evidence="2 3">
    <name type="scientific">Saccoglossus kowalevskii</name>
    <name type="common">Acorn worm</name>
    <dbReference type="NCBI Taxonomy" id="10224"/>
    <lineage>
        <taxon>Eukaryota</taxon>
        <taxon>Metazoa</taxon>
        <taxon>Hemichordata</taxon>
        <taxon>Enteropneusta</taxon>
        <taxon>Harrimaniidae</taxon>
        <taxon>Saccoglossus</taxon>
    </lineage>
</organism>
<accession>A0ABM0MHL6</accession>
<feature type="region of interest" description="Disordered" evidence="1">
    <location>
        <begin position="211"/>
        <end position="231"/>
    </location>
</feature>
<keyword evidence="2" id="KW-1185">Reference proteome</keyword>
<protein>
    <submittedName>
        <fullName evidence="3">Uncharacterized protein LOC102805477</fullName>
    </submittedName>
</protein>
<dbReference type="RefSeq" id="XP_006819507.1">
    <property type="nucleotide sequence ID" value="XM_006819444.1"/>
</dbReference>